<accession>A0A401STY1</accession>
<dbReference type="GO" id="GO:0010761">
    <property type="term" value="P:fibroblast migration"/>
    <property type="evidence" value="ECO:0007669"/>
    <property type="project" value="TreeGrafter"/>
</dbReference>
<comment type="caution">
    <text evidence="2">The sequence shown here is derived from an EMBL/GenBank/DDBJ whole genome shotgun (WGS) entry which is preliminary data.</text>
</comment>
<dbReference type="GO" id="GO:0005634">
    <property type="term" value="C:nucleus"/>
    <property type="evidence" value="ECO:0007669"/>
    <property type="project" value="TreeGrafter"/>
</dbReference>
<dbReference type="GO" id="GO:0005516">
    <property type="term" value="F:calmodulin binding"/>
    <property type="evidence" value="ECO:0007669"/>
    <property type="project" value="TreeGrafter"/>
</dbReference>
<dbReference type="GO" id="GO:0005096">
    <property type="term" value="F:GTPase activator activity"/>
    <property type="evidence" value="ECO:0007669"/>
    <property type="project" value="TreeGrafter"/>
</dbReference>
<protein>
    <recommendedName>
        <fullName evidence="1">RasGAP protein C-terminal domain-containing protein</fullName>
    </recommendedName>
</protein>
<keyword evidence="3" id="KW-1185">Reference proteome</keyword>
<dbReference type="AlphaFoldDB" id="A0A401STY1"/>
<gene>
    <name evidence="2" type="ORF">chiPu_0012303</name>
</gene>
<organism evidence="2 3">
    <name type="scientific">Chiloscyllium punctatum</name>
    <name type="common">Brownbanded bambooshark</name>
    <name type="synonym">Hemiscyllium punctatum</name>
    <dbReference type="NCBI Taxonomy" id="137246"/>
    <lineage>
        <taxon>Eukaryota</taxon>
        <taxon>Metazoa</taxon>
        <taxon>Chordata</taxon>
        <taxon>Craniata</taxon>
        <taxon>Vertebrata</taxon>
        <taxon>Chondrichthyes</taxon>
        <taxon>Elasmobranchii</taxon>
        <taxon>Galeomorphii</taxon>
        <taxon>Galeoidea</taxon>
        <taxon>Orectolobiformes</taxon>
        <taxon>Hemiscylliidae</taxon>
        <taxon>Chiloscyllium</taxon>
    </lineage>
</organism>
<reference evidence="2 3" key="1">
    <citation type="journal article" date="2018" name="Nat. Ecol. Evol.">
        <title>Shark genomes provide insights into elasmobranch evolution and the origin of vertebrates.</title>
        <authorList>
            <person name="Hara Y"/>
            <person name="Yamaguchi K"/>
            <person name="Onimaru K"/>
            <person name="Kadota M"/>
            <person name="Koyanagi M"/>
            <person name="Keeley SD"/>
            <person name="Tatsumi K"/>
            <person name="Tanaka K"/>
            <person name="Motone F"/>
            <person name="Kageyama Y"/>
            <person name="Nozu R"/>
            <person name="Adachi N"/>
            <person name="Nishimura O"/>
            <person name="Nakagawa R"/>
            <person name="Tanegashima C"/>
            <person name="Kiyatake I"/>
            <person name="Matsumoto R"/>
            <person name="Murakumo K"/>
            <person name="Nishida K"/>
            <person name="Terakita A"/>
            <person name="Kuratani S"/>
            <person name="Sato K"/>
            <person name="Hyodo S Kuraku.S."/>
        </authorList>
    </citation>
    <scope>NUCLEOTIDE SEQUENCE [LARGE SCALE GENOMIC DNA]</scope>
</reference>
<proteinExistence type="predicted"/>
<sequence>MPGANLIPVCSWLQDIRNQRRYRQRRKAELVRLQQTYSGLISKTAFFEEQIDYYNQYIKTCMDNLASKGKVSKKPGDVKGKKSKQVSQRYTAARLHEKGVLLEIEDLNSNQFKNVIFDICPTEEVGDFEVKAKFMGVQMETFMLHYQDLLQLQYEGVAVMKLFDKAKVNVNLLIFLLNKKFYGK</sequence>
<evidence type="ECO:0000259" key="1">
    <source>
        <dbReference type="Pfam" id="PF03836"/>
    </source>
</evidence>
<dbReference type="GO" id="GO:0051015">
    <property type="term" value="F:actin filament binding"/>
    <property type="evidence" value="ECO:0007669"/>
    <property type="project" value="TreeGrafter"/>
</dbReference>
<dbReference type="SUPFAM" id="SSF143885">
    <property type="entry name" value="RGC domain-like"/>
    <property type="match status" value="1"/>
</dbReference>
<dbReference type="STRING" id="137246.A0A401STY1"/>
<dbReference type="EMBL" id="BEZZ01000547">
    <property type="protein sequence ID" value="GCC33832.1"/>
    <property type="molecule type" value="Genomic_DNA"/>
</dbReference>
<dbReference type="Pfam" id="PF03836">
    <property type="entry name" value="RasGAP_C"/>
    <property type="match status" value="1"/>
</dbReference>
<dbReference type="Proteomes" id="UP000287033">
    <property type="component" value="Unassembled WGS sequence"/>
</dbReference>
<feature type="domain" description="RasGAP protein C-terminal" evidence="1">
    <location>
        <begin position="14"/>
        <end position="107"/>
    </location>
</feature>
<dbReference type="GO" id="GO:0007173">
    <property type="term" value="P:epidermal growth factor receptor signaling pathway"/>
    <property type="evidence" value="ECO:0007669"/>
    <property type="project" value="TreeGrafter"/>
</dbReference>
<dbReference type="OrthoDB" id="775356at2759"/>
<dbReference type="GO" id="GO:1903479">
    <property type="term" value="P:mitotic actomyosin contractile ring assembly actin filament organization"/>
    <property type="evidence" value="ECO:0007669"/>
    <property type="project" value="TreeGrafter"/>
</dbReference>
<evidence type="ECO:0000313" key="2">
    <source>
        <dbReference type="EMBL" id="GCC33832.1"/>
    </source>
</evidence>
<name>A0A401STY1_CHIPU</name>
<dbReference type="OMA" id="QINRKED"/>
<dbReference type="GO" id="GO:0005938">
    <property type="term" value="C:cell cortex"/>
    <property type="evidence" value="ECO:0007669"/>
    <property type="project" value="TreeGrafter"/>
</dbReference>
<dbReference type="InterPro" id="IPR000593">
    <property type="entry name" value="RasGAP_C"/>
</dbReference>
<dbReference type="PANTHER" id="PTHR14149">
    <property type="entry name" value="RAS GTPASE-ACTIVATING PROTEIN WITH IQ MOTIF"/>
    <property type="match status" value="1"/>
</dbReference>
<dbReference type="PANTHER" id="PTHR14149:SF15">
    <property type="entry name" value="RAS GTPASE-ACTIVATING-LIKE PROTEIN IQGAP1"/>
    <property type="match status" value="1"/>
</dbReference>
<evidence type="ECO:0000313" key="3">
    <source>
        <dbReference type="Proteomes" id="UP000287033"/>
    </source>
</evidence>